<protein>
    <recommendedName>
        <fullName evidence="2">Dynein heavy chain tail domain-containing protein</fullName>
    </recommendedName>
</protein>
<feature type="transmembrane region" description="Helical" evidence="1">
    <location>
        <begin position="79"/>
        <end position="101"/>
    </location>
</feature>
<dbReference type="STRING" id="104421.E1ZZR8"/>
<accession>E1ZZR8</accession>
<name>E1ZZR8_CAMFO</name>
<evidence type="ECO:0000313" key="3">
    <source>
        <dbReference type="EMBL" id="EFN73323.1"/>
    </source>
</evidence>
<keyword evidence="1" id="KW-0472">Membrane</keyword>
<dbReference type="AlphaFoldDB" id="E1ZZR8"/>
<reference evidence="3 4" key="1">
    <citation type="journal article" date="2010" name="Science">
        <title>Genomic comparison of the ants Camponotus floridanus and Harpegnathos saltator.</title>
        <authorList>
            <person name="Bonasio R."/>
            <person name="Zhang G."/>
            <person name="Ye C."/>
            <person name="Mutti N.S."/>
            <person name="Fang X."/>
            <person name="Qin N."/>
            <person name="Donahue G."/>
            <person name="Yang P."/>
            <person name="Li Q."/>
            <person name="Li C."/>
            <person name="Zhang P."/>
            <person name="Huang Z."/>
            <person name="Berger S.L."/>
            <person name="Reinberg D."/>
            <person name="Wang J."/>
            <person name="Liebig J."/>
        </authorList>
    </citation>
    <scope>NUCLEOTIDE SEQUENCE [LARGE SCALE GENOMIC DNA]</scope>
    <source>
        <strain evidence="4">C129</strain>
    </source>
</reference>
<organism evidence="4">
    <name type="scientific">Camponotus floridanus</name>
    <name type="common">Florida carpenter ant</name>
    <dbReference type="NCBI Taxonomy" id="104421"/>
    <lineage>
        <taxon>Eukaryota</taxon>
        <taxon>Metazoa</taxon>
        <taxon>Ecdysozoa</taxon>
        <taxon>Arthropoda</taxon>
        <taxon>Hexapoda</taxon>
        <taxon>Insecta</taxon>
        <taxon>Pterygota</taxon>
        <taxon>Neoptera</taxon>
        <taxon>Endopterygota</taxon>
        <taxon>Hymenoptera</taxon>
        <taxon>Apocrita</taxon>
        <taxon>Aculeata</taxon>
        <taxon>Formicoidea</taxon>
        <taxon>Formicidae</taxon>
        <taxon>Formicinae</taxon>
        <taxon>Camponotus</taxon>
    </lineage>
</organism>
<evidence type="ECO:0000259" key="2">
    <source>
        <dbReference type="Pfam" id="PF08385"/>
    </source>
</evidence>
<keyword evidence="1" id="KW-1133">Transmembrane helix</keyword>
<dbReference type="InterPro" id="IPR013594">
    <property type="entry name" value="Dynein_heavy_tail"/>
</dbReference>
<keyword evidence="4" id="KW-1185">Reference proteome</keyword>
<evidence type="ECO:0000313" key="4">
    <source>
        <dbReference type="Proteomes" id="UP000000311"/>
    </source>
</evidence>
<dbReference type="EMBL" id="GL435519">
    <property type="protein sequence ID" value="EFN73323.1"/>
    <property type="molecule type" value="Genomic_DNA"/>
</dbReference>
<gene>
    <name evidence="3" type="ORF">EAG_02562</name>
</gene>
<feature type="domain" description="Dynein heavy chain tail" evidence="2">
    <location>
        <begin position="424"/>
        <end position="494"/>
    </location>
</feature>
<sequence>MLFVAYNGELSADLGRLKVVRPQATPRSTNSSTWTGCLLNMRQKFKGYIKLCTTHLSHVYKLCLHSGITREQNIHTYNFWAQFGFSFLAVAVLSSSLSLFLHERTNIFDDSNTRHVFCAMPNQCLKENRSLFGDGYLRPTTSGLNSTYNFWAQFGFSFLVIGVLSSSLSLFLHERTNIFDDSNTRHVFCAMPNQCLKENRSLFGDGYLRPTTSGLNSTYNFWAQFGFSFLAVAVLSSSLSLFLHERTKIFDDSNTRHVFCAMPNQCLKENRSLFGDGYLRPTTSGLNSTYNFWAQFGFSFLAVAVLSSSLSLFLHERTKIFDDSNTRHVFCAMPNQCLKEKRPLFGDGYRGPMTSGPNSVPHFWPLPLYLLLFPSFCTIHGEDEHIRLLEIKLINSAIRILVDSTSMSGGRTRWYEPVWYERTRILVLFETAQEYFKLEKMEFSGLKGKTLCSKVYDIHEKFVKLYNEFAELQYDILVPEETRFIDSITFFLTKNSGRFNQQSVGKWTHQNSCRNYQMNLIHFFLLNLPNFLVNNTKLASTKCLKCFSSNLKSLFNILNSNKIIG</sequence>
<feature type="transmembrane region" description="Helical" evidence="1">
    <location>
        <begin position="292"/>
        <end position="314"/>
    </location>
</feature>
<dbReference type="InParanoid" id="E1ZZR8"/>
<proteinExistence type="predicted"/>
<feature type="transmembrane region" description="Helical" evidence="1">
    <location>
        <begin position="150"/>
        <end position="172"/>
    </location>
</feature>
<evidence type="ECO:0000256" key="1">
    <source>
        <dbReference type="SAM" id="Phobius"/>
    </source>
</evidence>
<feature type="transmembrane region" description="Helical" evidence="1">
    <location>
        <begin position="219"/>
        <end position="243"/>
    </location>
</feature>
<dbReference type="Proteomes" id="UP000000311">
    <property type="component" value="Unassembled WGS sequence"/>
</dbReference>
<dbReference type="Pfam" id="PF08385">
    <property type="entry name" value="DHC_N1"/>
    <property type="match status" value="1"/>
</dbReference>
<keyword evidence="1" id="KW-0812">Transmembrane</keyword>